<feature type="region of interest" description="Disordered" evidence="1">
    <location>
        <begin position="237"/>
        <end position="428"/>
    </location>
</feature>
<evidence type="ECO:0000313" key="2">
    <source>
        <dbReference type="EMBL" id="GAA4079498.1"/>
    </source>
</evidence>
<sequence>MTLLFATSFAQDRTTVNATSSEISDNLDLRAIASIFGDSRDLEDFENRLNDPKTQISNLDLNNDNQVDYLRVIESVEGRTHLIVVQSVLGRDQFQDVCTVEVEKDTNNRVQVQVVGDVYMYGSNYIYEPVYVHVPVIYNHFWISNYRPYCSSWYWGYYPSYYTFWNPYPIFRYRHNIGLWINFSHHYNYVNYRRCHVAYNNYYGRRANFYERQYPNRSFSHRNSGFTNRYELDRTRTTRDVAFNNTRNNGNTRDNSNLGGVRNSNNTVRNNSSETIRTAPVRENSNLGGVRNSNNTVRNNSSKTIRTAPVRENSNLGGVRSNDNTVRNNSSETIRTAPVRENSNYGGVRSSNNTVRNNSSETIRTTAPVRENSNYGGLRNTSEPVRSASTSRGNSYEPSRSSGSNERSSGSSSRGGDSGGRGGNSGRR</sequence>
<feature type="compositionally biased region" description="Polar residues" evidence="1">
    <location>
        <begin position="312"/>
        <end position="334"/>
    </location>
</feature>
<feature type="compositionally biased region" description="Low complexity" evidence="1">
    <location>
        <begin position="399"/>
        <end position="415"/>
    </location>
</feature>
<feature type="compositionally biased region" description="Polar residues" evidence="1">
    <location>
        <begin position="361"/>
        <end position="398"/>
    </location>
</feature>
<feature type="compositionally biased region" description="Low complexity" evidence="1">
    <location>
        <begin position="290"/>
        <end position="302"/>
    </location>
</feature>
<dbReference type="Proteomes" id="UP001500367">
    <property type="component" value="Unassembled WGS sequence"/>
</dbReference>
<accession>A0ABP7W284</accession>
<feature type="compositionally biased region" description="Low complexity" evidence="1">
    <location>
        <begin position="348"/>
        <end position="360"/>
    </location>
</feature>
<keyword evidence="3" id="KW-1185">Reference proteome</keyword>
<organism evidence="2 3">
    <name type="scientific">Flavobacterium cheonanense</name>
    <dbReference type="NCBI Taxonomy" id="706183"/>
    <lineage>
        <taxon>Bacteria</taxon>
        <taxon>Pseudomonadati</taxon>
        <taxon>Bacteroidota</taxon>
        <taxon>Flavobacteriia</taxon>
        <taxon>Flavobacteriales</taxon>
        <taxon>Flavobacteriaceae</taxon>
        <taxon>Flavobacterium</taxon>
    </lineage>
</organism>
<comment type="caution">
    <text evidence="2">The sequence shown here is derived from an EMBL/GenBank/DDBJ whole genome shotgun (WGS) entry which is preliminary data.</text>
</comment>
<feature type="compositionally biased region" description="Gly residues" evidence="1">
    <location>
        <begin position="416"/>
        <end position="428"/>
    </location>
</feature>
<name>A0ABP7W284_9FLAO</name>
<reference evidence="3" key="1">
    <citation type="journal article" date="2019" name="Int. J. Syst. Evol. Microbiol.">
        <title>The Global Catalogue of Microorganisms (GCM) 10K type strain sequencing project: providing services to taxonomists for standard genome sequencing and annotation.</title>
        <authorList>
            <consortium name="The Broad Institute Genomics Platform"/>
            <consortium name="The Broad Institute Genome Sequencing Center for Infectious Disease"/>
            <person name="Wu L."/>
            <person name="Ma J."/>
        </authorList>
    </citation>
    <scope>NUCLEOTIDE SEQUENCE [LARGE SCALE GENOMIC DNA]</scope>
    <source>
        <strain evidence="3">JCM 17069</strain>
    </source>
</reference>
<evidence type="ECO:0000256" key="1">
    <source>
        <dbReference type="SAM" id="MobiDB-lite"/>
    </source>
</evidence>
<evidence type="ECO:0000313" key="3">
    <source>
        <dbReference type="Proteomes" id="UP001500367"/>
    </source>
</evidence>
<proteinExistence type="predicted"/>
<dbReference type="EMBL" id="BAABCT010000009">
    <property type="protein sequence ID" value="GAA4079498.1"/>
    <property type="molecule type" value="Genomic_DNA"/>
</dbReference>
<protein>
    <recommendedName>
        <fullName evidence="4">DUF3300 domain-containing protein</fullName>
    </recommendedName>
</protein>
<gene>
    <name evidence="2" type="ORF">GCM10022389_26900</name>
</gene>
<feature type="compositionally biased region" description="Low complexity" evidence="1">
    <location>
        <begin position="244"/>
        <end position="273"/>
    </location>
</feature>
<evidence type="ECO:0008006" key="4">
    <source>
        <dbReference type="Google" id="ProtNLM"/>
    </source>
</evidence>